<dbReference type="PANTHER" id="PTHR43877:SF2">
    <property type="entry name" value="AMINOALKYLPHOSPHONATE N-ACETYLTRANSFERASE-RELATED"/>
    <property type="match status" value="1"/>
</dbReference>
<keyword evidence="2" id="KW-0012">Acyltransferase</keyword>
<dbReference type="GO" id="GO:0016747">
    <property type="term" value="F:acyltransferase activity, transferring groups other than amino-acyl groups"/>
    <property type="evidence" value="ECO:0007669"/>
    <property type="project" value="InterPro"/>
</dbReference>
<name>E6MG66_9FIRM</name>
<dbReference type="SUPFAM" id="SSF55729">
    <property type="entry name" value="Acyl-CoA N-acyltransferases (Nat)"/>
    <property type="match status" value="1"/>
</dbReference>
<gene>
    <name evidence="4" type="ORF">HMP0721_0999</name>
</gene>
<dbReference type="HOGENOM" id="CLU_056607_6_1_9"/>
<evidence type="ECO:0000256" key="2">
    <source>
        <dbReference type="ARBA" id="ARBA00023315"/>
    </source>
</evidence>
<dbReference type="CDD" id="cd04301">
    <property type="entry name" value="NAT_SF"/>
    <property type="match status" value="1"/>
</dbReference>
<dbReference type="InterPro" id="IPR016181">
    <property type="entry name" value="Acyl_CoA_acyltransferase"/>
</dbReference>
<dbReference type="PANTHER" id="PTHR43877">
    <property type="entry name" value="AMINOALKYLPHOSPHONATE N-ACETYLTRANSFERASE-RELATED-RELATED"/>
    <property type="match status" value="1"/>
</dbReference>
<sequence>MKGRFEIVEIRMQAGLPPDARTIRQTVFVDEQGFHDEFDALDKTATHLVAYENNQAVGCCRFYRDASGAYHIGRIAVIRTHRGEGFGAQMVMAAEKVLKGRGVPILQLSAQVRVQSFYEKLGYAAKGENYLDEFCEHITMEKTLA</sequence>
<comment type="caution">
    <text evidence="4">The sequence shown here is derived from an EMBL/GenBank/DDBJ whole genome shotgun (WGS) entry which is preliminary data.</text>
</comment>
<dbReference type="InterPro" id="IPR050832">
    <property type="entry name" value="Bact_Acetyltransf"/>
</dbReference>
<evidence type="ECO:0000256" key="1">
    <source>
        <dbReference type="ARBA" id="ARBA00022679"/>
    </source>
</evidence>
<dbReference type="STRING" id="887929.HMP0721_0999"/>
<evidence type="ECO:0000313" key="4">
    <source>
        <dbReference type="EMBL" id="EFV01606.1"/>
    </source>
</evidence>
<evidence type="ECO:0000313" key="5">
    <source>
        <dbReference type="Proteomes" id="UP000004754"/>
    </source>
</evidence>
<dbReference type="AlphaFoldDB" id="E6MG66"/>
<dbReference type="eggNOG" id="COG2153">
    <property type="taxonomic scope" value="Bacteria"/>
</dbReference>
<keyword evidence="5" id="KW-1185">Reference proteome</keyword>
<organism evidence="4 5">
    <name type="scientific">Pseudoramibacter alactolyticus ATCC 23263</name>
    <dbReference type="NCBI Taxonomy" id="887929"/>
    <lineage>
        <taxon>Bacteria</taxon>
        <taxon>Bacillati</taxon>
        <taxon>Bacillota</taxon>
        <taxon>Clostridia</taxon>
        <taxon>Eubacteriales</taxon>
        <taxon>Eubacteriaceae</taxon>
        <taxon>Pseudoramibacter</taxon>
    </lineage>
</organism>
<protein>
    <submittedName>
        <fullName evidence="4">Acetyltransferase, GNAT family</fullName>
    </submittedName>
</protein>
<reference evidence="4 5" key="1">
    <citation type="submission" date="2010-12" db="EMBL/GenBank/DDBJ databases">
        <authorList>
            <person name="Muzny D."/>
            <person name="Qin X."/>
            <person name="Deng J."/>
            <person name="Jiang H."/>
            <person name="Liu Y."/>
            <person name="Qu J."/>
            <person name="Song X.-Z."/>
            <person name="Zhang L."/>
            <person name="Thornton R."/>
            <person name="Coyle M."/>
            <person name="Francisco L."/>
            <person name="Jackson L."/>
            <person name="Javaid M."/>
            <person name="Korchina V."/>
            <person name="Kovar C."/>
            <person name="Mata R."/>
            <person name="Mathew T."/>
            <person name="Ngo R."/>
            <person name="Nguyen L."/>
            <person name="Nguyen N."/>
            <person name="Okwuonu G."/>
            <person name="Ongeri F."/>
            <person name="Pham C."/>
            <person name="Simmons D."/>
            <person name="Wilczek-Boney K."/>
            <person name="Hale W."/>
            <person name="Jakkamsetti A."/>
            <person name="Pham P."/>
            <person name="Ruth R."/>
            <person name="San Lucas F."/>
            <person name="Warren J."/>
            <person name="Zhang J."/>
            <person name="Zhao Z."/>
            <person name="Zhou C."/>
            <person name="Zhu D."/>
            <person name="Lee S."/>
            <person name="Bess C."/>
            <person name="Blankenburg K."/>
            <person name="Forbes L."/>
            <person name="Fu Q."/>
            <person name="Gubbala S."/>
            <person name="Hirani K."/>
            <person name="Jayaseelan J.C."/>
            <person name="Lara F."/>
            <person name="Munidasa M."/>
            <person name="Palculict T."/>
            <person name="Patil S."/>
            <person name="Pu L.-L."/>
            <person name="Saada N."/>
            <person name="Tang L."/>
            <person name="Weissenberger G."/>
            <person name="Zhu Y."/>
            <person name="Hemphill L."/>
            <person name="Shang Y."/>
            <person name="Youmans B."/>
            <person name="Ayvaz T."/>
            <person name="Ross M."/>
            <person name="Santibanez J."/>
            <person name="Aqrawi P."/>
            <person name="Gross S."/>
            <person name="Joshi V."/>
            <person name="Fowler G."/>
            <person name="Nazareth L."/>
            <person name="Reid J."/>
            <person name="Worley K."/>
            <person name="Petrosino J."/>
            <person name="Highlander S."/>
            <person name="Gibbs R."/>
        </authorList>
    </citation>
    <scope>NUCLEOTIDE SEQUENCE [LARGE SCALE GENOMIC DNA]</scope>
    <source>
        <strain evidence="4 5">ATCC 23263</strain>
    </source>
</reference>
<dbReference type="PROSITE" id="PS51186">
    <property type="entry name" value="GNAT"/>
    <property type="match status" value="1"/>
</dbReference>
<proteinExistence type="predicted"/>
<dbReference type="Proteomes" id="UP000004754">
    <property type="component" value="Unassembled WGS sequence"/>
</dbReference>
<keyword evidence="1 4" id="KW-0808">Transferase</keyword>
<evidence type="ECO:0000259" key="3">
    <source>
        <dbReference type="PROSITE" id="PS51186"/>
    </source>
</evidence>
<dbReference type="Gene3D" id="3.40.630.30">
    <property type="match status" value="1"/>
</dbReference>
<accession>E6MG66</accession>
<dbReference type="EMBL" id="AEQN01000016">
    <property type="protein sequence ID" value="EFV01606.1"/>
    <property type="molecule type" value="Genomic_DNA"/>
</dbReference>
<feature type="domain" description="N-acetyltransferase" evidence="3">
    <location>
        <begin position="5"/>
        <end position="145"/>
    </location>
</feature>
<dbReference type="Pfam" id="PF13673">
    <property type="entry name" value="Acetyltransf_10"/>
    <property type="match status" value="1"/>
</dbReference>
<dbReference type="InterPro" id="IPR000182">
    <property type="entry name" value="GNAT_dom"/>
</dbReference>